<feature type="domain" description="HTH LytTR-type" evidence="2">
    <location>
        <begin position="194"/>
        <end position="294"/>
    </location>
</feature>
<dbReference type="KEGG" id="rhoz:GXP67_02285"/>
<evidence type="ECO:0000259" key="2">
    <source>
        <dbReference type="SMART" id="SM00850"/>
    </source>
</evidence>
<dbReference type="GO" id="GO:0003677">
    <property type="term" value="F:DNA binding"/>
    <property type="evidence" value="ECO:0007669"/>
    <property type="project" value="InterPro"/>
</dbReference>
<keyword evidence="1" id="KW-0812">Transmembrane</keyword>
<feature type="transmembrane region" description="Helical" evidence="1">
    <location>
        <begin position="80"/>
        <end position="103"/>
    </location>
</feature>
<keyword evidence="4" id="KW-1185">Reference proteome</keyword>
<feature type="transmembrane region" description="Helical" evidence="1">
    <location>
        <begin position="9"/>
        <end position="28"/>
    </location>
</feature>
<proteinExistence type="predicted"/>
<dbReference type="InterPro" id="IPR046947">
    <property type="entry name" value="LytR-like"/>
</dbReference>
<sequence>MKTIHYPDLWLRLLGIPFLAAFLRHFGATESLYELFQNKGYYIDLTWNLLIVTALWETNRYIIRLMDKRYSWVYQPIERFLVQAGLVLAISFIEVTGLVYLYNDVLLGRVTMFNVDGLMALDLSLTFVFVVLINFIYTGMYLVHYHFLVIERLVQERDEAIRVAEKLKLDSLYNENTEAKPNPYQEHLIVNYGHAFVPLLSNEIAYIFRINEKSHLRTFEGKEYTSNSSLESLETLMNPSLFFRINHHMLAHVRSIRKCKTDTQGKLEVEFTPAFPQEVFVSRRKASEFKEWLGKKI</sequence>
<evidence type="ECO:0000256" key="1">
    <source>
        <dbReference type="SAM" id="Phobius"/>
    </source>
</evidence>
<feature type="transmembrane region" description="Helical" evidence="1">
    <location>
        <begin position="123"/>
        <end position="143"/>
    </location>
</feature>
<dbReference type="AlphaFoldDB" id="A0A6C0GCL4"/>
<dbReference type="Gene3D" id="2.40.50.1020">
    <property type="entry name" value="LytTr DNA-binding domain"/>
    <property type="match status" value="1"/>
</dbReference>
<dbReference type="RefSeq" id="WP_162441654.1">
    <property type="nucleotide sequence ID" value="NZ_CP048222.1"/>
</dbReference>
<name>A0A6C0GCL4_9BACT</name>
<gene>
    <name evidence="3" type="ORF">GXP67_02285</name>
</gene>
<dbReference type="InterPro" id="IPR007492">
    <property type="entry name" value="LytTR_DNA-bd_dom"/>
</dbReference>
<accession>A0A6C0GCL4</accession>
<dbReference type="Proteomes" id="UP000480178">
    <property type="component" value="Chromosome"/>
</dbReference>
<reference evidence="3 4" key="1">
    <citation type="submission" date="2020-01" db="EMBL/GenBank/DDBJ databases">
        <authorList>
            <person name="Kim M.K."/>
        </authorList>
    </citation>
    <scope>NUCLEOTIDE SEQUENCE [LARGE SCALE GENOMIC DNA]</scope>
    <source>
        <strain evidence="3 4">172606-1</strain>
    </source>
</reference>
<organism evidence="3 4">
    <name type="scientific">Rhodocytophaga rosea</name>
    <dbReference type="NCBI Taxonomy" id="2704465"/>
    <lineage>
        <taxon>Bacteria</taxon>
        <taxon>Pseudomonadati</taxon>
        <taxon>Bacteroidota</taxon>
        <taxon>Cytophagia</taxon>
        <taxon>Cytophagales</taxon>
        <taxon>Rhodocytophagaceae</taxon>
        <taxon>Rhodocytophaga</taxon>
    </lineage>
</organism>
<dbReference type="Pfam" id="PF04397">
    <property type="entry name" value="LytTR"/>
    <property type="match status" value="1"/>
</dbReference>
<keyword evidence="1" id="KW-1133">Transmembrane helix</keyword>
<evidence type="ECO:0000313" key="3">
    <source>
        <dbReference type="EMBL" id="QHT65572.1"/>
    </source>
</evidence>
<dbReference type="GO" id="GO:0000156">
    <property type="term" value="F:phosphorelay response regulator activity"/>
    <property type="evidence" value="ECO:0007669"/>
    <property type="project" value="InterPro"/>
</dbReference>
<keyword evidence="1" id="KW-0472">Membrane</keyword>
<dbReference type="SMART" id="SM00850">
    <property type="entry name" value="LytTR"/>
    <property type="match status" value="1"/>
</dbReference>
<dbReference type="EMBL" id="CP048222">
    <property type="protein sequence ID" value="QHT65572.1"/>
    <property type="molecule type" value="Genomic_DNA"/>
</dbReference>
<feature type="transmembrane region" description="Helical" evidence="1">
    <location>
        <begin position="40"/>
        <end position="59"/>
    </location>
</feature>
<dbReference type="PANTHER" id="PTHR37299">
    <property type="entry name" value="TRANSCRIPTIONAL REGULATOR-RELATED"/>
    <property type="match status" value="1"/>
</dbReference>
<evidence type="ECO:0000313" key="4">
    <source>
        <dbReference type="Proteomes" id="UP000480178"/>
    </source>
</evidence>
<dbReference type="PANTHER" id="PTHR37299:SF1">
    <property type="entry name" value="STAGE 0 SPORULATION PROTEIN A HOMOLOG"/>
    <property type="match status" value="1"/>
</dbReference>
<protein>
    <submittedName>
        <fullName evidence="3">LytTR family transcriptional regulator</fullName>
    </submittedName>
</protein>